<keyword evidence="2" id="KW-0997">Cell inner membrane</keyword>
<dbReference type="Pfam" id="PF00015">
    <property type="entry name" value="MCPsignal"/>
    <property type="match status" value="1"/>
</dbReference>
<accession>A0A285NF57</accession>
<protein>
    <submittedName>
        <fullName evidence="11">Methyl-accepting chemotaxis protein</fullName>
    </submittedName>
</protein>
<dbReference type="InterPro" id="IPR004090">
    <property type="entry name" value="Chemotax_Me-accpt_rcpt"/>
</dbReference>
<dbReference type="PANTHER" id="PTHR32089">
    <property type="entry name" value="METHYL-ACCEPTING CHEMOTAXIS PROTEIN MCPB"/>
    <property type="match status" value="1"/>
</dbReference>
<feature type="domain" description="HAMP" evidence="10">
    <location>
        <begin position="155"/>
        <end position="207"/>
    </location>
</feature>
<dbReference type="PANTHER" id="PTHR32089:SF112">
    <property type="entry name" value="LYSOZYME-LIKE PROTEIN-RELATED"/>
    <property type="match status" value="1"/>
</dbReference>
<evidence type="ECO:0000256" key="5">
    <source>
        <dbReference type="PROSITE-ProRule" id="PRU00284"/>
    </source>
</evidence>
<dbReference type="CDD" id="cd11386">
    <property type="entry name" value="MCP_signal"/>
    <property type="match status" value="1"/>
</dbReference>
<dbReference type="AlphaFoldDB" id="A0A285NF57"/>
<dbReference type="RefSeq" id="WP_097000355.1">
    <property type="nucleotide sequence ID" value="NZ_OBEI01000004.1"/>
</dbReference>
<reference evidence="12" key="1">
    <citation type="submission" date="2017-09" db="EMBL/GenBank/DDBJ databases">
        <authorList>
            <person name="Varghese N."/>
            <person name="Submissions S."/>
        </authorList>
    </citation>
    <scope>NUCLEOTIDE SEQUENCE [LARGE SCALE GENOMIC DNA]</scope>
    <source>
        <strain evidence="12">DSM 15103</strain>
    </source>
</reference>
<dbReference type="GO" id="GO:0006935">
    <property type="term" value="P:chemotaxis"/>
    <property type="evidence" value="ECO:0007669"/>
    <property type="project" value="InterPro"/>
</dbReference>
<evidence type="ECO:0000256" key="2">
    <source>
        <dbReference type="ARBA" id="ARBA00022519"/>
    </source>
</evidence>
<proteinExistence type="inferred from homology"/>
<evidence type="ECO:0000259" key="8">
    <source>
        <dbReference type="PROSITE" id="PS50111"/>
    </source>
</evidence>
<dbReference type="PROSITE" id="PS50192">
    <property type="entry name" value="T_SNARE"/>
    <property type="match status" value="1"/>
</dbReference>
<feature type="coiled-coil region" evidence="6">
    <location>
        <begin position="374"/>
        <end position="401"/>
    </location>
</feature>
<dbReference type="PROSITE" id="PS50111">
    <property type="entry name" value="CHEMOTAXIS_TRANSDUC_2"/>
    <property type="match status" value="1"/>
</dbReference>
<keyword evidence="7" id="KW-0812">Transmembrane</keyword>
<evidence type="ECO:0000313" key="12">
    <source>
        <dbReference type="Proteomes" id="UP000219036"/>
    </source>
</evidence>
<comment type="similarity">
    <text evidence="4">Belongs to the methyl-accepting chemotaxis (MCP) protein family.</text>
</comment>
<feature type="transmembrane region" description="Helical" evidence="7">
    <location>
        <begin position="6"/>
        <end position="26"/>
    </location>
</feature>
<sequence length="597" mass="67286">MSIKGKLIASLVIEVLVIFLLTEFVYRDISRYLQLKKVEDAGKNYLYALNSAIAILESGSSIDKNSFAIQLRNSTSYIPENEYGKVLKGIISDAYNSISTGDTESLISFRDRLRSFLDQIEKKSENALNKGITVLVLIPLFSLIIIGIGAYTTYRSVIYPVKKMLEAISKVRNGDLTAKIYIGKRDELGDLGKEFDTLIDWIRSTFIQINSMTEDISKSSTVLLTDLTATKDKNIAMQKKVLQLAFSSEILSISVDNVNRHVHNVYSTVRTVEEKAVQGSDIIFSSIEEVKKLTGEVVALRSNVEILTDQSEKIQEVVGAIKSIAEQTNLLALNAAIEAARAGEAGKGFAVVADEVRQLAIKTKRATEEIEDIVDDISNSMKSLARQLQEKSKRASEVQKSMEMSSETIDEIKSSIQVITEIAGEISELMEEQRESLNVVKEEVISVSEYIDRFGAIFKELEDSSITAEKAIDSMMERLFEFNIGEVVKIDRGRILFMSWLLSLPNMVEKNEPVRIGETEFFSWLNTEFKKFIEKKGFHQYYEEIMGIIEDIDSVVEELFGEKVSSSEKDKIYRIIKDKSISLLEIFNRIKKELEGK</sequence>
<dbReference type="Gene3D" id="1.10.287.950">
    <property type="entry name" value="Methyl-accepting chemotaxis protein"/>
    <property type="match status" value="1"/>
</dbReference>
<evidence type="ECO:0000259" key="9">
    <source>
        <dbReference type="PROSITE" id="PS50192"/>
    </source>
</evidence>
<evidence type="ECO:0000313" key="11">
    <source>
        <dbReference type="EMBL" id="SNZ08144.1"/>
    </source>
</evidence>
<feature type="domain" description="Methyl-accepting transducer" evidence="8">
    <location>
        <begin position="212"/>
        <end position="448"/>
    </location>
</feature>
<dbReference type="EMBL" id="OBEI01000004">
    <property type="protein sequence ID" value="SNZ08144.1"/>
    <property type="molecule type" value="Genomic_DNA"/>
</dbReference>
<feature type="domain" description="T-SNARE coiled-coil homology" evidence="9">
    <location>
        <begin position="399"/>
        <end position="461"/>
    </location>
</feature>
<evidence type="ECO:0000256" key="3">
    <source>
        <dbReference type="ARBA" id="ARBA00023224"/>
    </source>
</evidence>
<dbReference type="Proteomes" id="UP000219036">
    <property type="component" value="Unassembled WGS sequence"/>
</dbReference>
<dbReference type="GO" id="GO:0004888">
    <property type="term" value="F:transmembrane signaling receptor activity"/>
    <property type="evidence" value="ECO:0007669"/>
    <property type="project" value="InterPro"/>
</dbReference>
<gene>
    <name evidence="11" type="ORF">SAMN06265182_1181</name>
</gene>
<keyword evidence="7" id="KW-0472">Membrane</keyword>
<comment type="subcellular location">
    <subcellularLocation>
        <location evidence="1">Cell inner membrane</location>
        <topology evidence="1">Multi-pass membrane protein</topology>
    </subcellularLocation>
</comment>
<keyword evidence="12" id="KW-1185">Reference proteome</keyword>
<dbReference type="GO" id="GO:0007165">
    <property type="term" value="P:signal transduction"/>
    <property type="evidence" value="ECO:0007669"/>
    <property type="project" value="UniProtKB-KW"/>
</dbReference>
<dbReference type="InterPro" id="IPR003660">
    <property type="entry name" value="HAMP_dom"/>
</dbReference>
<name>A0A285NF57_9AQUI</name>
<keyword evidence="7" id="KW-1133">Transmembrane helix</keyword>
<dbReference type="PROSITE" id="PS50885">
    <property type="entry name" value="HAMP"/>
    <property type="match status" value="1"/>
</dbReference>
<feature type="transmembrane region" description="Helical" evidence="7">
    <location>
        <begin position="132"/>
        <end position="154"/>
    </location>
</feature>
<evidence type="ECO:0000259" key="10">
    <source>
        <dbReference type="PROSITE" id="PS50885"/>
    </source>
</evidence>
<dbReference type="SMART" id="SM00283">
    <property type="entry name" value="MA"/>
    <property type="match status" value="1"/>
</dbReference>
<dbReference type="SUPFAM" id="SSF58104">
    <property type="entry name" value="Methyl-accepting chemotaxis protein (MCP) signaling domain"/>
    <property type="match status" value="1"/>
</dbReference>
<evidence type="ECO:0000256" key="6">
    <source>
        <dbReference type="SAM" id="Coils"/>
    </source>
</evidence>
<dbReference type="InterPro" id="IPR000727">
    <property type="entry name" value="T_SNARE_dom"/>
</dbReference>
<keyword evidence="2" id="KW-1003">Cell membrane</keyword>
<dbReference type="InterPro" id="IPR004089">
    <property type="entry name" value="MCPsignal_dom"/>
</dbReference>
<dbReference type="OrthoDB" id="10459at2"/>
<dbReference type="Pfam" id="PF00672">
    <property type="entry name" value="HAMP"/>
    <property type="match status" value="1"/>
</dbReference>
<keyword evidence="3 5" id="KW-0807">Transducer</keyword>
<keyword evidence="6" id="KW-0175">Coiled coil</keyword>
<evidence type="ECO:0000256" key="7">
    <source>
        <dbReference type="SAM" id="Phobius"/>
    </source>
</evidence>
<dbReference type="PRINTS" id="PR00260">
    <property type="entry name" value="CHEMTRNSDUCR"/>
</dbReference>
<dbReference type="CDD" id="cd06225">
    <property type="entry name" value="HAMP"/>
    <property type="match status" value="1"/>
</dbReference>
<dbReference type="SMART" id="SM00304">
    <property type="entry name" value="HAMP"/>
    <property type="match status" value="1"/>
</dbReference>
<evidence type="ECO:0000256" key="1">
    <source>
        <dbReference type="ARBA" id="ARBA00004429"/>
    </source>
</evidence>
<dbReference type="GO" id="GO:0005886">
    <property type="term" value="C:plasma membrane"/>
    <property type="evidence" value="ECO:0007669"/>
    <property type="project" value="UniProtKB-SubCell"/>
</dbReference>
<evidence type="ECO:0000256" key="4">
    <source>
        <dbReference type="ARBA" id="ARBA00029447"/>
    </source>
</evidence>
<organism evidence="11 12">
    <name type="scientific">Persephonella hydrogeniphila</name>
    <dbReference type="NCBI Taxonomy" id="198703"/>
    <lineage>
        <taxon>Bacteria</taxon>
        <taxon>Pseudomonadati</taxon>
        <taxon>Aquificota</taxon>
        <taxon>Aquificia</taxon>
        <taxon>Aquificales</taxon>
        <taxon>Hydrogenothermaceae</taxon>
        <taxon>Persephonella</taxon>
    </lineage>
</organism>
<dbReference type="Gene3D" id="6.10.340.10">
    <property type="match status" value="1"/>
</dbReference>